<dbReference type="GO" id="GO:0000480">
    <property type="term" value="P:endonucleolytic cleavage in 5'-ETS of tricistronic rRNA transcript (SSU-rRNA, 5.8S rRNA, LSU-rRNA)"/>
    <property type="evidence" value="ECO:0007669"/>
    <property type="project" value="TreeGrafter"/>
</dbReference>
<name>A0A2J6TWS5_9HELO</name>
<dbReference type="InterPro" id="IPR011989">
    <property type="entry name" value="ARM-like"/>
</dbReference>
<dbReference type="PANTHER" id="PTHR13102">
    <property type="entry name" value="NUCLEOLAR PROTEIN 9"/>
    <property type="match status" value="1"/>
</dbReference>
<dbReference type="AlphaFoldDB" id="A0A2J6TWS5"/>
<feature type="compositionally biased region" description="Basic and acidic residues" evidence="7">
    <location>
        <begin position="747"/>
        <end position="758"/>
    </location>
</feature>
<dbReference type="OrthoDB" id="392571at2759"/>
<keyword evidence="3" id="KW-0677">Repeat</keyword>
<dbReference type="Proteomes" id="UP000235371">
    <property type="component" value="Unassembled WGS sequence"/>
</dbReference>
<dbReference type="GO" id="GO:0030688">
    <property type="term" value="C:preribosome, small subunit precursor"/>
    <property type="evidence" value="ECO:0007669"/>
    <property type="project" value="TreeGrafter"/>
</dbReference>
<sequence>MPREHKAKRGRREEKKEENKLKRKREKGEDEAPRLKKQKSQEQNPAIDNDVEITGLNNDYIPLVDKEDGGATERPFYGMLEDEEQEYFRHADELLELNDFPSEEERSLFLENVYREADGKELKIACSQSCSRLMERLILLSSAEQKKKLFEKFTGNFAHLVQHRFASHCCETLFIQSAPVVTEELTAASKKKEDVEEKDAVSMETLFLQTLDELEGKMTFLLTDRFASHTLRVLLVVLSGRPLEQASTRSLLQSKKKEKISITGLDSTPTELPLTKRSVPSSFQFAVEKILSDTIATMDQSFIRILATHPTGNPTLQLLLELELTNPNTKKGSNTDEKTIVSALLPDNIEEEGSESATFVNGILYDAIGSRLLETICTFVPGKLFKSLYRSTFKSRLGALSRNEISSYPTIRILNRLSKEDLEEAIEAIIPQLEGLVQRSRTTVIKTLFERCAARGADTTSLTTALTSAYGSGPSTLILKMACIDDLASLLSTTFPPLPSSTPADDSQPPKRPPPTLKPSPPQLHGSLLAQCLLQIPGPPSEFIQSSLLALEPQTLLALAIYQTTTHIIQSALLPTTTNTPFRRKLINLLLFPPPTSTNEENPVITLALSPTGSHVLDSLLTSTTLPSSLFSLTERIATALTSSEAILRDSFAGRIVWRNWSLDLFKRRRGEWVNKIKSESASLPPSQPAILQPSEVTVDEGAVKEEGKEGKKSKDNKQKKDNKSKLPQESFKGKGNTGGKSAIQLAREKFAAAKADKMTGSNSKPTFKPGRGRGTGANAI</sequence>
<dbReference type="GO" id="GO:0000447">
    <property type="term" value="P:endonucleolytic cleavage in ITS1 to separate SSU-rRNA from 5.8S rRNA and LSU-rRNA from tricistronic rRNA transcript (SSU-rRNA, 5.8S rRNA, LSU-rRNA)"/>
    <property type="evidence" value="ECO:0007669"/>
    <property type="project" value="TreeGrafter"/>
</dbReference>
<feature type="region of interest" description="Disordered" evidence="7">
    <location>
        <begin position="495"/>
        <end position="522"/>
    </location>
</feature>
<evidence type="ECO:0000313" key="8">
    <source>
        <dbReference type="EMBL" id="PMD67482.1"/>
    </source>
</evidence>
<evidence type="ECO:0000256" key="2">
    <source>
        <dbReference type="ARBA" id="ARBA00016427"/>
    </source>
</evidence>
<feature type="compositionally biased region" description="Basic residues" evidence="7">
    <location>
        <begin position="1"/>
        <end position="10"/>
    </location>
</feature>
<feature type="region of interest" description="Disordered" evidence="7">
    <location>
        <begin position="680"/>
        <end position="781"/>
    </location>
</feature>
<feature type="compositionally biased region" description="Basic and acidic residues" evidence="7">
    <location>
        <begin position="11"/>
        <end position="34"/>
    </location>
</feature>
<proteinExistence type="predicted"/>
<accession>A0A2J6TWS5</accession>
<protein>
    <recommendedName>
        <fullName evidence="2">Nucleolar protein 9</fullName>
    </recommendedName>
    <alternativeName>
        <fullName evidence="5 6">Pumilio domain-containing protein NOP9</fullName>
    </alternativeName>
</protein>
<comment type="function">
    <text evidence="4">RNA-binding nucleolar protein required for pre-rRNA processing. Involved in production of 18S rRNA and assembly of small ribosomal subunit.</text>
</comment>
<evidence type="ECO:0000256" key="1">
    <source>
        <dbReference type="ARBA" id="ARBA00004604"/>
    </source>
</evidence>
<evidence type="ECO:0000256" key="5">
    <source>
        <dbReference type="ARBA" id="ARBA00030932"/>
    </source>
</evidence>
<dbReference type="GO" id="GO:0000472">
    <property type="term" value="P:endonucleolytic cleavage to generate mature 5'-end of SSU-rRNA from (SSU-rRNA, 5.8S rRNA, LSU-rRNA)"/>
    <property type="evidence" value="ECO:0007669"/>
    <property type="project" value="TreeGrafter"/>
</dbReference>
<dbReference type="GO" id="GO:0030686">
    <property type="term" value="C:90S preribosome"/>
    <property type="evidence" value="ECO:0007669"/>
    <property type="project" value="TreeGrafter"/>
</dbReference>
<dbReference type="PANTHER" id="PTHR13102:SF0">
    <property type="entry name" value="NUCLEOLAR PROTEIN 9"/>
    <property type="match status" value="1"/>
</dbReference>
<dbReference type="GO" id="GO:0000056">
    <property type="term" value="P:ribosomal small subunit export from nucleus"/>
    <property type="evidence" value="ECO:0007669"/>
    <property type="project" value="TreeGrafter"/>
</dbReference>
<dbReference type="RefSeq" id="XP_024744386.1">
    <property type="nucleotide sequence ID" value="XM_024878988.1"/>
</dbReference>
<dbReference type="GeneID" id="36587065"/>
<evidence type="ECO:0000256" key="3">
    <source>
        <dbReference type="ARBA" id="ARBA00022737"/>
    </source>
</evidence>
<dbReference type="EMBL" id="KZ613740">
    <property type="protein sequence ID" value="PMD67482.1"/>
    <property type="molecule type" value="Genomic_DNA"/>
</dbReference>
<dbReference type="FunCoup" id="A0A2J6TWS5">
    <property type="interactions" value="912"/>
</dbReference>
<feature type="compositionally biased region" description="Pro residues" evidence="7">
    <location>
        <begin position="510"/>
        <end position="522"/>
    </location>
</feature>
<dbReference type="InParanoid" id="A0A2J6TWS5"/>
<dbReference type="SUPFAM" id="SSF48371">
    <property type="entry name" value="ARM repeat"/>
    <property type="match status" value="1"/>
</dbReference>
<dbReference type="InterPro" id="IPR040000">
    <property type="entry name" value="NOP9"/>
</dbReference>
<evidence type="ECO:0000313" key="9">
    <source>
        <dbReference type="Proteomes" id="UP000235371"/>
    </source>
</evidence>
<dbReference type="Gene3D" id="1.25.10.10">
    <property type="entry name" value="Leucine-rich Repeat Variant"/>
    <property type="match status" value="2"/>
</dbReference>
<keyword evidence="9" id="KW-1185">Reference proteome</keyword>
<evidence type="ECO:0000256" key="4">
    <source>
        <dbReference type="ARBA" id="ARBA00024893"/>
    </source>
</evidence>
<dbReference type="STRING" id="1095630.A0A2J6TWS5"/>
<evidence type="ECO:0000256" key="6">
    <source>
        <dbReference type="ARBA" id="ARBA00031929"/>
    </source>
</evidence>
<dbReference type="InterPro" id="IPR016024">
    <property type="entry name" value="ARM-type_fold"/>
</dbReference>
<dbReference type="InterPro" id="IPR001313">
    <property type="entry name" value="Pumilio_RNA-bd_rpt"/>
</dbReference>
<dbReference type="Pfam" id="PF22493">
    <property type="entry name" value="PUF_NOP9"/>
    <property type="match status" value="1"/>
</dbReference>
<reference evidence="8 9" key="1">
    <citation type="submission" date="2016-04" db="EMBL/GenBank/DDBJ databases">
        <title>A degradative enzymes factory behind the ericoid mycorrhizal symbiosis.</title>
        <authorList>
            <consortium name="DOE Joint Genome Institute"/>
            <person name="Martino E."/>
            <person name="Morin E."/>
            <person name="Grelet G."/>
            <person name="Kuo A."/>
            <person name="Kohler A."/>
            <person name="Daghino S."/>
            <person name="Barry K."/>
            <person name="Choi C."/>
            <person name="Cichocki N."/>
            <person name="Clum A."/>
            <person name="Copeland A."/>
            <person name="Hainaut M."/>
            <person name="Haridas S."/>
            <person name="Labutti K."/>
            <person name="Lindquist E."/>
            <person name="Lipzen A."/>
            <person name="Khouja H.-R."/>
            <person name="Murat C."/>
            <person name="Ohm R."/>
            <person name="Olson A."/>
            <person name="Spatafora J."/>
            <person name="Veneault-Fourrey C."/>
            <person name="Henrissat B."/>
            <person name="Grigoriev I."/>
            <person name="Martin F."/>
            <person name="Perotto S."/>
        </authorList>
    </citation>
    <scope>NUCLEOTIDE SEQUENCE [LARGE SCALE GENOMIC DNA]</scope>
    <source>
        <strain evidence="8 9">E</strain>
    </source>
</reference>
<dbReference type="GO" id="GO:0005730">
    <property type="term" value="C:nucleolus"/>
    <property type="evidence" value="ECO:0007669"/>
    <property type="project" value="UniProtKB-SubCell"/>
</dbReference>
<feature type="compositionally biased region" description="Basic and acidic residues" evidence="7">
    <location>
        <begin position="702"/>
        <end position="727"/>
    </location>
</feature>
<comment type="subcellular location">
    <subcellularLocation>
        <location evidence="1">Nucleus</location>
        <location evidence="1">Nucleolus</location>
    </subcellularLocation>
</comment>
<gene>
    <name evidence="8" type="ORF">K444DRAFT_606418</name>
</gene>
<dbReference type="GO" id="GO:0003723">
    <property type="term" value="F:RNA binding"/>
    <property type="evidence" value="ECO:0007669"/>
    <property type="project" value="InterPro"/>
</dbReference>
<organism evidence="8 9">
    <name type="scientific">Hyaloscypha bicolor E</name>
    <dbReference type="NCBI Taxonomy" id="1095630"/>
    <lineage>
        <taxon>Eukaryota</taxon>
        <taxon>Fungi</taxon>
        <taxon>Dikarya</taxon>
        <taxon>Ascomycota</taxon>
        <taxon>Pezizomycotina</taxon>
        <taxon>Leotiomycetes</taxon>
        <taxon>Helotiales</taxon>
        <taxon>Hyaloscyphaceae</taxon>
        <taxon>Hyaloscypha</taxon>
        <taxon>Hyaloscypha bicolor</taxon>
    </lineage>
</organism>
<feature type="region of interest" description="Disordered" evidence="7">
    <location>
        <begin position="1"/>
        <end position="52"/>
    </location>
</feature>
<evidence type="ECO:0000256" key="7">
    <source>
        <dbReference type="SAM" id="MobiDB-lite"/>
    </source>
</evidence>